<comment type="function">
    <text evidence="1">Mitochondrial intermembrane chaperone that participates in the import and insertion of some multi-pass transmembrane proteins into the mitochondrial inner membrane. Also required for the transfer of beta-barrel precursors from the TOM complex to the sorting and assembly machinery (SAM complex) of the outer membrane. Acts as a chaperone-like protein that protects the hydrophobic precursors from aggregation and guide them through the mitochondrial intermembrane space.</text>
</comment>
<feature type="domain" description="Tim10-like" evidence="2">
    <location>
        <begin position="25"/>
        <end position="87"/>
    </location>
</feature>
<dbReference type="OMA" id="NEICWDK"/>
<keyword evidence="1" id="KW-0813">Transport</keyword>
<dbReference type="SUPFAM" id="SSF144122">
    <property type="entry name" value="Tim10-like"/>
    <property type="match status" value="1"/>
</dbReference>
<accession>T1KMG9</accession>
<dbReference type="Proteomes" id="UP000015104">
    <property type="component" value="Unassembled WGS sequence"/>
</dbReference>
<comment type="subcellular location">
    <subcellularLocation>
        <location evidence="1">Mitochondrion inner membrane</location>
        <topology evidence="1">Peripheral membrane protein</topology>
        <orientation evidence="1">Intermembrane side</orientation>
    </subcellularLocation>
</comment>
<dbReference type="OrthoDB" id="344165at2759"/>
<gene>
    <name evidence="3" type="primary">107365551</name>
</gene>
<dbReference type="InterPro" id="IPR035427">
    <property type="entry name" value="Tim10-like_dom_sf"/>
</dbReference>
<sequence length="96" mass="10709">MSLDLSGGMGDLDASSVVVDKDLQNFIIQEQQIAQFNAQVHKLTEQCWEKCVTDKLTSRFDGKTETCLTNCVERFIDASVVIAQRFSSIIQKQAGH</sequence>
<keyword evidence="1" id="KW-0811">Translocation</keyword>
<comment type="subunit">
    <text evidence="1">Heterohexamer.</text>
</comment>
<keyword evidence="4" id="KW-1185">Reference proteome</keyword>
<dbReference type="AlphaFoldDB" id="T1KMG9"/>
<name>T1KMG9_TETUR</name>
<comment type="domain">
    <text evidence="1">The twin CX3C motif contains 4 conserved Cys residues that form 2 disulfide bonds in the mitochondrial intermembrane space.</text>
</comment>
<proteinExistence type="inferred from homology"/>
<keyword evidence="1" id="KW-0472">Membrane</keyword>
<comment type="similarity">
    <text evidence="1">Belongs to the small Tim family.</text>
</comment>
<dbReference type="eggNOG" id="KOG3489">
    <property type="taxonomic scope" value="Eukaryota"/>
</dbReference>
<reference evidence="3" key="2">
    <citation type="submission" date="2015-06" db="UniProtKB">
        <authorList>
            <consortium name="EnsemblMetazoa"/>
        </authorList>
    </citation>
    <scope>IDENTIFICATION</scope>
</reference>
<dbReference type="STRING" id="32264.T1KMG9"/>
<dbReference type="InterPro" id="IPR004217">
    <property type="entry name" value="Tim10-like"/>
</dbReference>
<keyword evidence="1" id="KW-0143">Chaperone</keyword>
<keyword evidence="1" id="KW-0496">Mitochondrion</keyword>
<organism evidence="3 4">
    <name type="scientific">Tetranychus urticae</name>
    <name type="common">Two-spotted spider mite</name>
    <dbReference type="NCBI Taxonomy" id="32264"/>
    <lineage>
        <taxon>Eukaryota</taxon>
        <taxon>Metazoa</taxon>
        <taxon>Ecdysozoa</taxon>
        <taxon>Arthropoda</taxon>
        <taxon>Chelicerata</taxon>
        <taxon>Arachnida</taxon>
        <taxon>Acari</taxon>
        <taxon>Acariformes</taxon>
        <taxon>Trombidiformes</taxon>
        <taxon>Prostigmata</taxon>
        <taxon>Eleutherengona</taxon>
        <taxon>Raphignathae</taxon>
        <taxon>Tetranychoidea</taxon>
        <taxon>Tetranychidae</taxon>
        <taxon>Tetranychus</taxon>
    </lineage>
</organism>
<evidence type="ECO:0000256" key="1">
    <source>
        <dbReference type="RuleBase" id="RU367043"/>
    </source>
</evidence>
<protein>
    <recommendedName>
        <fullName evidence="1">Mitochondrial import inner membrane translocase subunit</fullName>
    </recommendedName>
</protein>
<reference evidence="4" key="1">
    <citation type="submission" date="2011-08" db="EMBL/GenBank/DDBJ databases">
        <authorList>
            <person name="Rombauts S."/>
        </authorList>
    </citation>
    <scope>NUCLEOTIDE SEQUENCE</scope>
    <source>
        <strain evidence="4">London</strain>
    </source>
</reference>
<evidence type="ECO:0000313" key="4">
    <source>
        <dbReference type="Proteomes" id="UP000015104"/>
    </source>
</evidence>
<evidence type="ECO:0000259" key="2">
    <source>
        <dbReference type="Pfam" id="PF02953"/>
    </source>
</evidence>
<dbReference type="KEGG" id="tut:107365551"/>
<dbReference type="GO" id="GO:0005743">
    <property type="term" value="C:mitochondrial inner membrane"/>
    <property type="evidence" value="ECO:0007669"/>
    <property type="project" value="UniProtKB-SubCell"/>
</dbReference>
<keyword evidence="1" id="KW-0653">Protein transport</keyword>
<evidence type="ECO:0000313" key="3">
    <source>
        <dbReference type="EnsemblMetazoa" id="tetur15g01580.1"/>
    </source>
</evidence>
<dbReference type="EMBL" id="CAEY01000244">
    <property type="status" value="NOT_ANNOTATED_CDS"/>
    <property type="molecule type" value="Genomic_DNA"/>
</dbReference>
<keyword evidence="1" id="KW-1015">Disulfide bond</keyword>
<keyword evidence="1" id="KW-0999">Mitochondrion inner membrane</keyword>
<dbReference type="GO" id="GO:0015031">
    <property type="term" value="P:protein transport"/>
    <property type="evidence" value="ECO:0007669"/>
    <property type="project" value="UniProtKB-KW"/>
</dbReference>
<dbReference type="HOGENOM" id="CLU_141397_1_2_1"/>
<dbReference type="Pfam" id="PF02953">
    <property type="entry name" value="zf-Tim10_DDP"/>
    <property type="match status" value="1"/>
</dbReference>
<dbReference type="Gene3D" id="1.10.287.810">
    <property type="entry name" value="Mitochondrial import inner membrane translocase subunit tim13 like domains"/>
    <property type="match status" value="1"/>
</dbReference>
<dbReference type="EnsemblMetazoa" id="tetur15g01580.1">
    <property type="protein sequence ID" value="tetur15g01580.1"/>
    <property type="gene ID" value="tetur15g01580"/>
</dbReference>